<protein>
    <submittedName>
        <fullName evidence="1">Uncharacterized protein</fullName>
    </submittedName>
</protein>
<evidence type="ECO:0000313" key="1">
    <source>
        <dbReference type="EMBL" id="URE10239.1"/>
    </source>
</evidence>
<dbReference type="EMBL" id="CP097508">
    <property type="protein sequence ID" value="URE10239.1"/>
    <property type="molecule type" value="Genomic_DNA"/>
</dbReference>
<name>A0A9E7GDZ7_9LILI</name>
<keyword evidence="2" id="KW-1185">Reference proteome</keyword>
<proteinExistence type="predicted"/>
<gene>
    <name evidence="1" type="ORF">MUK42_28706</name>
</gene>
<accession>A0A9E7GDZ7</accession>
<reference evidence="1" key="1">
    <citation type="submission" date="2022-05" db="EMBL/GenBank/DDBJ databases">
        <title>The Musa troglodytarum L. genome provides insights into the mechanism of non-climacteric behaviour and enrichment of carotenoids.</title>
        <authorList>
            <person name="Wang J."/>
        </authorList>
    </citation>
    <scope>NUCLEOTIDE SEQUENCE</scope>
    <source>
        <tissue evidence="1">Leaf</tissue>
    </source>
</reference>
<organism evidence="1 2">
    <name type="scientific">Musa troglodytarum</name>
    <name type="common">fe'i banana</name>
    <dbReference type="NCBI Taxonomy" id="320322"/>
    <lineage>
        <taxon>Eukaryota</taxon>
        <taxon>Viridiplantae</taxon>
        <taxon>Streptophyta</taxon>
        <taxon>Embryophyta</taxon>
        <taxon>Tracheophyta</taxon>
        <taxon>Spermatophyta</taxon>
        <taxon>Magnoliopsida</taxon>
        <taxon>Liliopsida</taxon>
        <taxon>Zingiberales</taxon>
        <taxon>Musaceae</taxon>
        <taxon>Musa</taxon>
    </lineage>
</organism>
<dbReference type="Proteomes" id="UP001055439">
    <property type="component" value="Chromosome 6"/>
</dbReference>
<dbReference type="AlphaFoldDB" id="A0A9E7GDZ7"/>
<evidence type="ECO:0000313" key="2">
    <source>
        <dbReference type="Proteomes" id="UP001055439"/>
    </source>
</evidence>
<sequence length="59" mass="6460">MVTSTKSLLLQYDHYIFCAVTIDKSHRFTDTVGGKQICTNVSIAAAFLHPPAECISQTS</sequence>